<dbReference type="PANTHER" id="PTHR30097">
    <property type="entry name" value="CATION EFFLUX SYSTEM PROTEIN CUSB"/>
    <property type="match status" value="1"/>
</dbReference>
<dbReference type="Gene3D" id="2.40.50.100">
    <property type="match status" value="1"/>
</dbReference>
<evidence type="ECO:0000313" key="4">
    <source>
        <dbReference type="Proteomes" id="UP000675920"/>
    </source>
</evidence>
<reference evidence="5" key="2">
    <citation type="submission" date="2025-08" db="UniProtKB">
        <authorList>
            <consortium name="RefSeq"/>
        </authorList>
    </citation>
    <scope>IDENTIFICATION</scope>
</reference>
<dbReference type="GO" id="GO:0015679">
    <property type="term" value="P:plasma membrane copper ion transport"/>
    <property type="evidence" value="ECO:0007669"/>
    <property type="project" value="TreeGrafter"/>
</dbReference>
<name>A0A8B6X645_9BURK</name>
<proteinExistence type="predicted"/>
<dbReference type="InterPro" id="IPR051909">
    <property type="entry name" value="MFP_Cation_Efflux"/>
</dbReference>
<dbReference type="PANTHER" id="PTHR30097:SF4">
    <property type="entry name" value="SLR6042 PROTEIN"/>
    <property type="match status" value="1"/>
</dbReference>
<keyword evidence="3" id="KW-0732">Signal</keyword>
<dbReference type="Gene3D" id="2.40.30.170">
    <property type="match status" value="1"/>
</dbReference>
<dbReference type="Proteomes" id="UP000675920">
    <property type="component" value="Unplaced"/>
</dbReference>
<reference evidence="5" key="1">
    <citation type="journal article" date="2020" name="Future Microbiol.">
        <title>RND efflux pumps in Gram-negative bacteria; regulation, structure and role in antibiotic resistance.</title>
        <authorList>
            <person name="Colclough A.L."/>
            <person name="Alav I."/>
            <person name="Whittle E.E."/>
            <person name="Pugh H.L."/>
            <person name="Darby E.M."/>
            <person name="Legood S.W."/>
            <person name="McNeil H.E."/>
            <person name="Blair J.M."/>
        </authorList>
    </citation>
    <scope>NUCLEOTIDE SEQUENCE</scope>
</reference>
<feature type="chain" id="PRO_5034100324" evidence="3">
    <location>
        <begin position="27"/>
        <end position="411"/>
    </location>
</feature>
<dbReference type="OrthoDB" id="9806939at2"/>
<dbReference type="Gene3D" id="2.40.420.20">
    <property type="match status" value="1"/>
</dbReference>
<evidence type="ECO:0000256" key="3">
    <source>
        <dbReference type="SAM" id="SignalP"/>
    </source>
</evidence>
<dbReference type="GO" id="GO:0060003">
    <property type="term" value="P:copper ion export"/>
    <property type="evidence" value="ECO:0007669"/>
    <property type="project" value="TreeGrafter"/>
</dbReference>
<dbReference type="GO" id="GO:0030313">
    <property type="term" value="C:cell envelope"/>
    <property type="evidence" value="ECO:0007669"/>
    <property type="project" value="TreeGrafter"/>
</dbReference>
<keyword evidence="4" id="KW-1185">Reference proteome</keyword>
<dbReference type="RefSeq" id="WP_028312562.1">
    <property type="nucleotide sequence ID" value="NZ_KI519499.1"/>
</dbReference>
<dbReference type="Gene3D" id="1.10.287.470">
    <property type="entry name" value="Helix hairpin bin"/>
    <property type="match status" value="1"/>
</dbReference>
<feature type="signal peptide" evidence="3">
    <location>
        <begin position="1"/>
        <end position="26"/>
    </location>
</feature>
<evidence type="ECO:0000256" key="2">
    <source>
        <dbReference type="SAM" id="MobiDB-lite"/>
    </source>
</evidence>
<evidence type="ECO:0000313" key="5">
    <source>
        <dbReference type="RefSeq" id="WP_028312562.1"/>
    </source>
</evidence>
<sequence>MTFEKAHRRAAVALTLLAALAGVAVAAEPAVVAISPAQRERAQIRTAPLQPATAATGSEARLDGRVVAPASAQLVLSTPLAGVLQSVEAEPLQAVGRQALLARVASPDLLAHQRELRAAALEARLAADKLRRDQSLFDDGLIAESRLLESRSAEQRASAALEEQRAALRLAGLSPAAIEKGAGGALSPALELRAPEAGTLVEWLAQPGQHLEAGAPVARLVRGGRLLLELQATPAQAASIAPGAALRVEGCAGAGRITGSAPQLSAGAQTVVLRAELPDAARCLRLNQYVSATVATGVSLPAPGAAAKPRDADDDARKPATAGNASPAGNAAMAGKPDARFTVPTAAIARADGRTVVFVEKPDGFLPADVEILAQTADTTLVRGAALAAGQRVVVTGTVAVKGMWVGLGHE</sequence>
<accession>A0A8B6X645</accession>
<keyword evidence="1" id="KW-0813">Transport</keyword>
<organism evidence="4 5">
    <name type="scientific">Derxia gummosa DSM 723</name>
    <dbReference type="NCBI Taxonomy" id="1121388"/>
    <lineage>
        <taxon>Bacteria</taxon>
        <taxon>Pseudomonadati</taxon>
        <taxon>Pseudomonadota</taxon>
        <taxon>Betaproteobacteria</taxon>
        <taxon>Burkholderiales</taxon>
        <taxon>Alcaligenaceae</taxon>
        <taxon>Derxia</taxon>
    </lineage>
</organism>
<feature type="compositionally biased region" description="Basic and acidic residues" evidence="2">
    <location>
        <begin position="308"/>
        <end position="318"/>
    </location>
</feature>
<feature type="region of interest" description="Disordered" evidence="2">
    <location>
        <begin position="300"/>
        <end position="336"/>
    </location>
</feature>
<evidence type="ECO:0000256" key="1">
    <source>
        <dbReference type="ARBA" id="ARBA00022448"/>
    </source>
</evidence>
<protein>
    <submittedName>
        <fullName evidence="5">Efflux RND transporter periplasmic adaptor subunit</fullName>
    </submittedName>
</protein>
<dbReference type="AlphaFoldDB" id="A0A8B6X645"/>